<organism evidence="2">
    <name type="scientific">Oryza nivara</name>
    <name type="common">Indian wild rice</name>
    <name type="synonym">Oryza sativa f. spontanea</name>
    <dbReference type="NCBI Taxonomy" id="4536"/>
    <lineage>
        <taxon>Eukaryota</taxon>
        <taxon>Viridiplantae</taxon>
        <taxon>Streptophyta</taxon>
        <taxon>Embryophyta</taxon>
        <taxon>Tracheophyta</taxon>
        <taxon>Spermatophyta</taxon>
        <taxon>Magnoliopsida</taxon>
        <taxon>Liliopsida</taxon>
        <taxon>Poales</taxon>
        <taxon>Poaceae</taxon>
        <taxon>BOP clade</taxon>
        <taxon>Oryzoideae</taxon>
        <taxon>Oryzeae</taxon>
        <taxon>Oryzinae</taxon>
        <taxon>Oryza</taxon>
    </lineage>
</organism>
<proteinExistence type="predicted"/>
<feature type="compositionally biased region" description="Polar residues" evidence="1">
    <location>
        <begin position="139"/>
        <end position="156"/>
    </location>
</feature>
<feature type="compositionally biased region" description="Basic and acidic residues" evidence="1">
    <location>
        <begin position="345"/>
        <end position="355"/>
    </location>
</feature>
<feature type="region of interest" description="Disordered" evidence="1">
    <location>
        <begin position="80"/>
        <end position="227"/>
    </location>
</feature>
<dbReference type="HOGENOM" id="CLU_931828_0_0_1"/>
<evidence type="ECO:0000313" key="2">
    <source>
        <dbReference type="EnsemblPlants" id="ONIVA01G27760.1"/>
    </source>
</evidence>
<feature type="compositionally biased region" description="Low complexity" evidence="1">
    <location>
        <begin position="119"/>
        <end position="130"/>
    </location>
</feature>
<dbReference type="Proteomes" id="UP000006591">
    <property type="component" value="Chromosome 1"/>
</dbReference>
<evidence type="ECO:0000256" key="1">
    <source>
        <dbReference type="SAM" id="MobiDB-lite"/>
    </source>
</evidence>
<dbReference type="AlphaFoldDB" id="A0A0E0FQ82"/>
<keyword evidence="3" id="KW-1185">Reference proteome</keyword>
<protein>
    <submittedName>
        <fullName evidence="2">Uncharacterized protein</fullName>
    </submittedName>
</protein>
<feature type="region of interest" description="Disordered" evidence="1">
    <location>
        <begin position="1"/>
        <end position="22"/>
    </location>
</feature>
<sequence>MSHYATAPRARGRRPTTYTGAGPIATLGLTIQFPTARRKPHGDAETPASSVHWEVVVVQDEAAAGGQRREKVEETAIPAMLSPLVPQSGTGTHHHSPRARSYDSHTMSQAPRQLEMRTSRTTPSRSDSSPVITAYGFRNPSTSSPGTVEASCQSPPTTDPNPYRSTPATTFTRGLPGSSITVDRTTAALPSPYTWSRSPPPFGLCGNRGRKKTGRSTPGPEYTITQSGPACAAHRNVPSVPAAVDAPSAWTASDDCHVSVSDWYSKRSGVLFTSSANRNLISRILGREKDGYLNWLDPGGSATSLRPKRRQEEVPRGPSGDGGRRRAACAERSTTTSSRRPLAAKRKELPDAARK</sequence>
<dbReference type="EnsemblPlants" id="ONIVA01G27760.1">
    <property type="protein sequence ID" value="ONIVA01G27760.1"/>
    <property type="gene ID" value="ONIVA01G27760"/>
</dbReference>
<name>A0A0E0FQ82_ORYNI</name>
<accession>A0A0E0FQ82</accession>
<evidence type="ECO:0000313" key="3">
    <source>
        <dbReference type="Proteomes" id="UP000006591"/>
    </source>
</evidence>
<dbReference type="Gramene" id="ONIVA01G27760.1">
    <property type="protein sequence ID" value="ONIVA01G27760.1"/>
    <property type="gene ID" value="ONIVA01G27760"/>
</dbReference>
<feature type="compositionally biased region" description="Polar residues" evidence="1">
    <location>
        <begin position="163"/>
        <end position="184"/>
    </location>
</feature>
<reference evidence="2" key="1">
    <citation type="submission" date="2015-04" db="UniProtKB">
        <authorList>
            <consortium name="EnsemblPlants"/>
        </authorList>
    </citation>
    <scope>IDENTIFICATION</scope>
    <source>
        <strain evidence="2">SL10</strain>
    </source>
</reference>
<feature type="region of interest" description="Disordered" evidence="1">
    <location>
        <begin position="299"/>
        <end position="355"/>
    </location>
</feature>
<reference evidence="2" key="2">
    <citation type="submission" date="2018-04" db="EMBL/GenBank/DDBJ databases">
        <title>OnivRS2 (Oryza nivara Reference Sequence Version 2).</title>
        <authorList>
            <person name="Zhang J."/>
            <person name="Kudrna D."/>
            <person name="Lee S."/>
            <person name="Talag J."/>
            <person name="Rajasekar S."/>
            <person name="Welchert J."/>
            <person name="Hsing Y.-I."/>
            <person name="Wing R.A."/>
        </authorList>
    </citation>
    <scope>NUCLEOTIDE SEQUENCE [LARGE SCALE GENOMIC DNA]</scope>
</reference>